<name>A0A0M3QFW7_9BACT</name>
<evidence type="ECO:0000256" key="5">
    <source>
        <dbReference type="ARBA" id="ARBA00023015"/>
    </source>
</evidence>
<dbReference type="InterPro" id="IPR005144">
    <property type="entry name" value="ATP-cone_dom"/>
</dbReference>
<dbReference type="Pfam" id="PF03477">
    <property type="entry name" value="ATP-cone"/>
    <property type="match status" value="1"/>
</dbReference>
<evidence type="ECO:0000256" key="4">
    <source>
        <dbReference type="ARBA" id="ARBA00022840"/>
    </source>
</evidence>
<evidence type="ECO:0000256" key="1">
    <source>
        <dbReference type="ARBA" id="ARBA00022491"/>
    </source>
</evidence>
<dbReference type="GO" id="GO:0005524">
    <property type="term" value="F:ATP binding"/>
    <property type="evidence" value="ECO:0007669"/>
    <property type="project" value="UniProtKB-UniRule"/>
</dbReference>
<reference evidence="10 11" key="1">
    <citation type="submission" date="2015-07" db="EMBL/GenBank/DDBJ databases">
        <title>Isolation and Genomic Characterization of a Novel Halophilic Metal-Reducing Deltaproteobacterium from the Deep Subsurface.</title>
        <authorList>
            <person name="Badalamenti J.P."/>
            <person name="Summers Z.M."/>
            <person name="Gralnick J.A."/>
            <person name="Bond D.R."/>
        </authorList>
    </citation>
    <scope>NUCLEOTIDE SEQUENCE [LARGE SCALE GENOMIC DNA]</scope>
    <source>
        <strain evidence="10 11">WTL</strain>
    </source>
</reference>
<evidence type="ECO:0000256" key="3">
    <source>
        <dbReference type="ARBA" id="ARBA00022771"/>
    </source>
</evidence>
<comment type="function">
    <text evidence="8">Negatively regulates transcription of bacterial ribonucleotide reductase nrd genes and operons by binding to NrdR-boxes.</text>
</comment>
<dbReference type="PANTHER" id="PTHR30455:SF2">
    <property type="entry name" value="TRANSCRIPTIONAL REPRESSOR NRDR"/>
    <property type="match status" value="1"/>
</dbReference>
<evidence type="ECO:0000313" key="10">
    <source>
        <dbReference type="EMBL" id="ALC16793.1"/>
    </source>
</evidence>
<dbReference type="HAMAP" id="MF_00440">
    <property type="entry name" value="NrdR"/>
    <property type="match status" value="1"/>
</dbReference>
<evidence type="ECO:0000259" key="9">
    <source>
        <dbReference type="PROSITE" id="PS51161"/>
    </source>
</evidence>
<feature type="domain" description="ATP-cone" evidence="9">
    <location>
        <begin position="49"/>
        <end position="139"/>
    </location>
</feature>
<dbReference type="GO" id="GO:0045892">
    <property type="term" value="P:negative regulation of DNA-templated transcription"/>
    <property type="evidence" value="ECO:0007669"/>
    <property type="project" value="UniProtKB-UniRule"/>
</dbReference>
<keyword evidence="11" id="KW-1185">Reference proteome</keyword>
<keyword evidence="3 8" id="KW-0863">Zinc-finger</keyword>
<evidence type="ECO:0000256" key="8">
    <source>
        <dbReference type="HAMAP-Rule" id="MF_00440"/>
    </source>
</evidence>
<feature type="zinc finger region" evidence="8">
    <location>
        <begin position="3"/>
        <end position="34"/>
    </location>
</feature>
<keyword evidence="2 8" id="KW-0547">Nucleotide-binding</keyword>
<dbReference type="NCBIfam" id="TIGR00244">
    <property type="entry name" value="transcriptional regulator NrdR"/>
    <property type="match status" value="1"/>
</dbReference>
<dbReference type="GO" id="GO:0003677">
    <property type="term" value="F:DNA binding"/>
    <property type="evidence" value="ECO:0007669"/>
    <property type="project" value="UniProtKB-KW"/>
</dbReference>
<sequence>MKCPFCGFVDTKVIDSRLGKEGNNIRRRRECVDCERRFTTYERVEDTLPLVVKKDGRRESFDRMKIIGGMQRACEKRPVSISTIEKVVDRLELTLQESGEKEMDSSRIGQAVMEALKNIDEVAYVRFASVYRQFKDINEFMAELKEILAKDGDRG</sequence>
<dbReference type="Pfam" id="PF22811">
    <property type="entry name" value="Zn_ribbon_NrdR"/>
    <property type="match status" value="1"/>
</dbReference>
<dbReference type="STRING" id="1603606.DSOUD_2026"/>
<dbReference type="RefSeq" id="WP_053550860.1">
    <property type="nucleotide sequence ID" value="NZ_CP010802.1"/>
</dbReference>
<dbReference type="Proteomes" id="UP000057158">
    <property type="component" value="Chromosome"/>
</dbReference>
<protein>
    <recommendedName>
        <fullName evidence="8">Transcriptional repressor NrdR</fullName>
    </recommendedName>
</protein>
<gene>
    <name evidence="8 10" type="primary">nrdR</name>
    <name evidence="10" type="ORF">DSOUD_2026</name>
</gene>
<keyword evidence="7 8" id="KW-0804">Transcription</keyword>
<evidence type="ECO:0000256" key="6">
    <source>
        <dbReference type="ARBA" id="ARBA00023125"/>
    </source>
</evidence>
<dbReference type="EMBL" id="CP010802">
    <property type="protein sequence ID" value="ALC16793.1"/>
    <property type="molecule type" value="Genomic_DNA"/>
</dbReference>
<keyword evidence="4 8" id="KW-0067">ATP-binding</keyword>
<keyword evidence="1 8" id="KW-0678">Repressor</keyword>
<keyword evidence="6 8" id="KW-0238">DNA-binding</keyword>
<keyword evidence="8" id="KW-0862">Zinc</keyword>
<dbReference type="PANTHER" id="PTHR30455">
    <property type="entry name" value="TRANSCRIPTIONAL REPRESSOR NRDR"/>
    <property type="match status" value="1"/>
</dbReference>
<evidence type="ECO:0000256" key="7">
    <source>
        <dbReference type="ARBA" id="ARBA00023163"/>
    </source>
</evidence>
<dbReference type="GO" id="GO:0008270">
    <property type="term" value="F:zinc ion binding"/>
    <property type="evidence" value="ECO:0007669"/>
    <property type="project" value="UniProtKB-UniRule"/>
</dbReference>
<comment type="cofactor">
    <cofactor evidence="8">
        <name>Zn(2+)</name>
        <dbReference type="ChEBI" id="CHEBI:29105"/>
    </cofactor>
    <text evidence="8">Binds 1 zinc ion.</text>
</comment>
<proteinExistence type="inferred from homology"/>
<dbReference type="KEGG" id="des:DSOUD_2026"/>
<keyword evidence="8" id="KW-0479">Metal-binding</keyword>
<dbReference type="InterPro" id="IPR003796">
    <property type="entry name" value="RNR_NrdR-like"/>
</dbReference>
<comment type="similarity">
    <text evidence="8">Belongs to the NrdR family.</text>
</comment>
<dbReference type="PATRIC" id="fig|1603606.3.peg.2189"/>
<keyword evidence="5 8" id="KW-0805">Transcription regulation</keyword>
<dbReference type="AlphaFoldDB" id="A0A0M3QFW7"/>
<evidence type="ECO:0000256" key="2">
    <source>
        <dbReference type="ARBA" id="ARBA00022741"/>
    </source>
</evidence>
<dbReference type="PROSITE" id="PS51161">
    <property type="entry name" value="ATP_CONE"/>
    <property type="match status" value="1"/>
</dbReference>
<dbReference type="OrthoDB" id="9807461at2"/>
<accession>A0A0M3QFW7</accession>
<organism evidence="10 11">
    <name type="scientific">Desulfuromonas soudanensis</name>
    <dbReference type="NCBI Taxonomy" id="1603606"/>
    <lineage>
        <taxon>Bacteria</taxon>
        <taxon>Pseudomonadati</taxon>
        <taxon>Thermodesulfobacteriota</taxon>
        <taxon>Desulfuromonadia</taxon>
        <taxon>Desulfuromonadales</taxon>
        <taxon>Desulfuromonadaceae</taxon>
        <taxon>Desulfuromonas</taxon>
    </lineage>
</organism>
<evidence type="ECO:0000313" key="11">
    <source>
        <dbReference type="Proteomes" id="UP000057158"/>
    </source>
</evidence>
<dbReference type="InterPro" id="IPR055173">
    <property type="entry name" value="NrdR-like_N"/>
</dbReference>